<keyword evidence="2" id="KW-1185">Reference proteome</keyword>
<evidence type="ECO:0000313" key="1">
    <source>
        <dbReference type="EMBL" id="MFC3885116.1"/>
    </source>
</evidence>
<comment type="caution">
    <text evidence="1">The sequence shown here is derived from an EMBL/GenBank/DDBJ whole genome shotgun (WGS) entry which is preliminary data.</text>
</comment>
<gene>
    <name evidence="1" type="ORF">ACFOU2_17235</name>
</gene>
<organism evidence="1 2">
    <name type="scientific">Bacillus songklensis</name>
    <dbReference type="NCBI Taxonomy" id="1069116"/>
    <lineage>
        <taxon>Bacteria</taxon>
        <taxon>Bacillati</taxon>
        <taxon>Bacillota</taxon>
        <taxon>Bacilli</taxon>
        <taxon>Bacillales</taxon>
        <taxon>Bacillaceae</taxon>
        <taxon>Bacillus</taxon>
    </lineage>
</organism>
<name>A0ABV8B4D0_9BACI</name>
<accession>A0ABV8B4D0</accession>
<dbReference type="EMBL" id="JBHRZT010000068">
    <property type="protein sequence ID" value="MFC3885116.1"/>
    <property type="molecule type" value="Genomic_DNA"/>
</dbReference>
<proteinExistence type="predicted"/>
<dbReference type="RefSeq" id="WP_377917216.1">
    <property type="nucleotide sequence ID" value="NZ_JBHRZT010000068.1"/>
</dbReference>
<dbReference type="Proteomes" id="UP001595752">
    <property type="component" value="Unassembled WGS sequence"/>
</dbReference>
<reference evidence="2" key="1">
    <citation type="journal article" date="2019" name="Int. J. Syst. Evol. Microbiol.">
        <title>The Global Catalogue of Microorganisms (GCM) 10K type strain sequencing project: providing services to taxonomists for standard genome sequencing and annotation.</title>
        <authorList>
            <consortium name="The Broad Institute Genomics Platform"/>
            <consortium name="The Broad Institute Genome Sequencing Center for Infectious Disease"/>
            <person name="Wu L."/>
            <person name="Ma J."/>
        </authorList>
    </citation>
    <scope>NUCLEOTIDE SEQUENCE [LARGE SCALE GENOMIC DNA]</scope>
    <source>
        <strain evidence="2">CCUG 61889</strain>
    </source>
</reference>
<sequence length="122" mass="13824">MTVKVYQAKAGDGIKKAGMKRANSFFSTPQEAVSEALALKERLDAKYQNEIEWNYDGLITGSTKKLKILKGYLAGNRASNPFYLEILSHEPLNLIQIASPMKPKRLTSEDRKVLDRVEQFFD</sequence>
<evidence type="ECO:0000313" key="2">
    <source>
        <dbReference type="Proteomes" id="UP001595752"/>
    </source>
</evidence>
<protein>
    <submittedName>
        <fullName evidence="1">Uncharacterized protein</fullName>
    </submittedName>
</protein>